<protein>
    <submittedName>
        <fullName evidence="2">Uncharacterized protein</fullName>
    </submittedName>
</protein>
<dbReference type="AlphaFoldDB" id="A0A9P0LUG0"/>
<dbReference type="OrthoDB" id="6772278at2759"/>
<name>A0A9P0LUG0_ACAOB</name>
<accession>A0A9P0LUG0</accession>
<sequence>MKYRDSAWEFDEKRLGDIIKESFLKYLGPVEQKIESKIKDLSESIQYMSDSFDDQKRALESVLLENKTLKKETADLKKRLQMLKGREQGQDQEFDSSRSAKTNQFRH</sequence>
<feature type="compositionally biased region" description="Polar residues" evidence="1">
    <location>
        <begin position="97"/>
        <end position="107"/>
    </location>
</feature>
<keyword evidence="3" id="KW-1185">Reference proteome</keyword>
<gene>
    <name evidence="2" type="ORF">ACAOBT_LOCUS25372</name>
</gene>
<proteinExistence type="predicted"/>
<evidence type="ECO:0000256" key="1">
    <source>
        <dbReference type="SAM" id="MobiDB-lite"/>
    </source>
</evidence>
<evidence type="ECO:0000313" key="3">
    <source>
        <dbReference type="Proteomes" id="UP001152888"/>
    </source>
</evidence>
<evidence type="ECO:0000313" key="2">
    <source>
        <dbReference type="EMBL" id="CAH2000137.1"/>
    </source>
</evidence>
<comment type="caution">
    <text evidence="2">The sequence shown here is derived from an EMBL/GenBank/DDBJ whole genome shotgun (WGS) entry which is preliminary data.</text>
</comment>
<reference evidence="2" key="1">
    <citation type="submission" date="2022-03" db="EMBL/GenBank/DDBJ databases">
        <authorList>
            <person name="Sayadi A."/>
        </authorList>
    </citation>
    <scope>NUCLEOTIDE SEQUENCE</scope>
</reference>
<feature type="region of interest" description="Disordered" evidence="1">
    <location>
        <begin position="85"/>
        <end position="107"/>
    </location>
</feature>
<dbReference type="Proteomes" id="UP001152888">
    <property type="component" value="Unassembled WGS sequence"/>
</dbReference>
<organism evidence="2 3">
    <name type="scientific">Acanthoscelides obtectus</name>
    <name type="common">Bean weevil</name>
    <name type="synonym">Bruchus obtectus</name>
    <dbReference type="NCBI Taxonomy" id="200917"/>
    <lineage>
        <taxon>Eukaryota</taxon>
        <taxon>Metazoa</taxon>
        <taxon>Ecdysozoa</taxon>
        <taxon>Arthropoda</taxon>
        <taxon>Hexapoda</taxon>
        <taxon>Insecta</taxon>
        <taxon>Pterygota</taxon>
        <taxon>Neoptera</taxon>
        <taxon>Endopterygota</taxon>
        <taxon>Coleoptera</taxon>
        <taxon>Polyphaga</taxon>
        <taxon>Cucujiformia</taxon>
        <taxon>Chrysomeloidea</taxon>
        <taxon>Chrysomelidae</taxon>
        <taxon>Bruchinae</taxon>
        <taxon>Bruchini</taxon>
        <taxon>Acanthoscelides</taxon>
    </lineage>
</organism>
<dbReference type="EMBL" id="CAKOFQ010007391">
    <property type="protein sequence ID" value="CAH2000137.1"/>
    <property type="molecule type" value="Genomic_DNA"/>
</dbReference>